<dbReference type="Proteomes" id="UP000468531">
    <property type="component" value="Unassembled WGS sequence"/>
</dbReference>
<dbReference type="EMBL" id="VKHP01000928">
    <property type="protein sequence ID" value="NEV03199.1"/>
    <property type="molecule type" value="Genomic_DNA"/>
</dbReference>
<evidence type="ECO:0000256" key="1">
    <source>
        <dbReference type="SAM" id="Coils"/>
    </source>
</evidence>
<protein>
    <submittedName>
        <fullName evidence="2">Uncharacterized protein</fullName>
    </submittedName>
</protein>
<organism evidence="2 3">
    <name type="scientific">Bradyrhizobium uaiense</name>
    <dbReference type="NCBI Taxonomy" id="2594946"/>
    <lineage>
        <taxon>Bacteria</taxon>
        <taxon>Pseudomonadati</taxon>
        <taxon>Pseudomonadota</taxon>
        <taxon>Alphaproteobacteria</taxon>
        <taxon>Hyphomicrobiales</taxon>
        <taxon>Nitrobacteraceae</taxon>
        <taxon>Bradyrhizobium</taxon>
    </lineage>
</organism>
<keyword evidence="3" id="KW-1185">Reference proteome</keyword>
<keyword evidence="1" id="KW-0175">Coiled coil</keyword>
<feature type="non-terminal residue" evidence="2">
    <location>
        <position position="82"/>
    </location>
</feature>
<accession>A0A6P1BY84</accession>
<comment type="caution">
    <text evidence="2">The sequence shown here is derived from an EMBL/GenBank/DDBJ whole genome shotgun (WGS) entry which is preliminary data.</text>
</comment>
<feature type="non-terminal residue" evidence="2">
    <location>
        <position position="1"/>
    </location>
</feature>
<evidence type="ECO:0000313" key="2">
    <source>
        <dbReference type="EMBL" id="NEV03199.1"/>
    </source>
</evidence>
<proteinExistence type="predicted"/>
<sequence>TFKAGLMVGGNEEVAGDVSFHVDLADNAEQALIEAENLRKRSRDVLRRPMNRPDELEQAHNLRHGLRQGMLNLLRNGDDLGT</sequence>
<feature type="coiled-coil region" evidence="1">
    <location>
        <begin position="21"/>
        <end position="48"/>
    </location>
</feature>
<evidence type="ECO:0000313" key="3">
    <source>
        <dbReference type="Proteomes" id="UP000468531"/>
    </source>
</evidence>
<reference evidence="2 3" key="1">
    <citation type="journal article" date="2020" name="Arch. Microbiol.">
        <title>Bradyrhizobium uaiense sp. nov., a new highly efficient cowpea symbiont.</title>
        <authorList>
            <person name="Cabral Michel D."/>
            <person name="Azarias Guimaraes A."/>
            <person name="Martins da Costa E."/>
            <person name="Soares de Carvalho T."/>
            <person name="Balsanelli E."/>
            <person name="Willems A."/>
            <person name="Maltempi de Souza E."/>
            <person name="de Souza Moreira F.M."/>
        </authorList>
    </citation>
    <scope>NUCLEOTIDE SEQUENCE [LARGE SCALE GENOMIC DNA]</scope>
    <source>
        <strain evidence="2 3">UFLA 03-164</strain>
    </source>
</reference>
<gene>
    <name evidence="2" type="ORF">FNJ47_48580</name>
</gene>
<dbReference type="RefSeq" id="WP_163163744.1">
    <property type="nucleotide sequence ID" value="NZ_VKHP01000928.1"/>
</dbReference>
<dbReference type="AlphaFoldDB" id="A0A6P1BY84"/>
<name>A0A6P1BY84_9BRAD</name>